<feature type="transmembrane region" description="Helical" evidence="1">
    <location>
        <begin position="37"/>
        <end position="55"/>
    </location>
</feature>
<organism evidence="2 3">
    <name type="scientific">Streptomyces synnematoformans</name>
    <dbReference type="NCBI Taxonomy" id="415721"/>
    <lineage>
        <taxon>Bacteria</taxon>
        <taxon>Bacillati</taxon>
        <taxon>Actinomycetota</taxon>
        <taxon>Actinomycetes</taxon>
        <taxon>Kitasatosporales</taxon>
        <taxon>Streptomycetaceae</taxon>
        <taxon>Streptomyces</taxon>
    </lineage>
</organism>
<protein>
    <recommendedName>
        <fullName evidence="4">DUF3817 domain-containing protein</fullName>
    </recommendedName>
</protein>
<keyword evidence="1" id="KW-0472">Membrane</keyword>
<dbReference type="Proteomes" id="UP001500443">
    <property type="component" value="Unassembled WGS sequence"/>
</dbReference>
<name>A0ABP5L1N4_9ACTN</name>
<accession>A0ABP5L1N4</accession>
<evidence type="ECO:0008006" key="4">
    <source>
        <dbReference type="Google" id="ProtNLM"/>
    </source>
</evidence>
<proteinExistence type="predicted"/>
<keyword evidence="1" id="KW-0812">Transmembrane</keyword>
<keyword evidence="1" id="KW-1133">Transmembrane helix</keyword>
<reference evidence="3" key="1">
    <citation type="journal article" date="2019" name="Int. J. Syst. Evol. Microbiol.">
        <title>The Global Catalogue of Microorganisms (GCM) 10K type strain sequencing project: providing services to taxonomists for standard genome sequencing and annotation.</title>
        <authorList>
            <consortium name="The Broad Institute Genomics Platform"/>
            <consortium name="The Broad Institute Genome Sequencing Center for Infectious Disease"/>
            <person name="Wu L."/>
            <person name="Ma J."/>
        </authorList>
    </citation>
    <scope>NUCLEOTIDE SEQUENCE [LARGE SCALE GENOMIC DNA]</scope>
    <source>
        <strain evidence="3">JCM 15481</strain>
    </source>
</reference>
<evidence type="ECO:0000256" key="1">
    <source>
        <dbReference type="SAM" id="Phobius"/>
    </source>
</evidence>
<dbReference type="EMBL" id="BAAAPF010000221">
    <property type="protein sequence ID" value="GAA2140532.1"/>
    <property type="molecule type" value="Genomic_DNA"/>
</dbReference>
<comment type="caution">
    <text evidence="2">The sequence shown here is derived from an EMBL/GenBank/DDBJ whole genome shotgun (WGS) entry which is preliminary data.</text>
</comment>
<keyword evidence="3" id="KW-1185">Reference proteome</keyword>
<evidence type="ECO:0000313" key="2">
    <source>
        <dbReference type="EMBL" id="GAA2140532.1"/>
    </source>
</evidence>
<gene>
    <name evidence="2" type="ORF">GCM10009802_50750</name>
</gene>
<evidence type="ECO:0000313" key="3">
    <source>
        <dbReference type="Proteomes" id="UP001500443"/>
    </source>
</evidence>
<dbReference type="RefSeq" id="WP_344292531.1">
    <property type="nucleotide sequence ID" value="NZ_BAAAPF010000221.1"/>
</dbReference>
<sequence>MRALRIAAAVELVTLAALLVNLFTVHTEAVSSLGGPLHGTAYLTVIALTWATTPVNTTRGTRSRSVIPGVGGLLVLRRHRRGAHRRRPADIR</sequence>